<dbReference type="EMBL" id="ADBV01001002">
    <property type="protein sequence ID" value="EJW85773.1"/>
    <property type="molecule type" value="Genomic_DNA"/>
</dbReference>
<protein>
    <submittedName>
        <fullName evidence="2">Uncharacterized protein</fullName>
    </submittedName>
</protein>
<comment type="caution">
    <text evidence="2">The sequence shown here is derived from an EMBL/GenBank/DDBJ whole genome shotgun (WGS) entry which is preliminary data.</text>
</comment>
<evidence type="ECO:0000256" key="1">
    <source>
        <dbReference type="SAM" id="MobiDB-lite"/>
    </source>
</evidence>
<evidence type="ECO:0000313" key="2">
    <source>
        <dbReference type="EMBL" id="EJW85773.1"/>
    </source>
</evidence>
<gene>
    <name evidence="2" type="ORF">WUBG_03317</name>
</gene>
<feature type="compositionally biased region" description="Low complexity" evidence="1">
    <location>
        <begin position="132"/>
        <end position="147"/>
    </location>
</feature>
<reference evidence="3" key="1">
    <citation type="submission" date="2012-08" db="EMBL/GenBank/DDBJ databases">
        <title>The Genome Sequence of Wuchereria bancrofti.</title>
        <authorList>
            <person name="Nutman T.B."/>
            <person name="Fink D.L."/>
            <person name="Russ C."/>
            <person name="Young S."/>
            <person name="Zeng Q."/>
            <person name="Koehrsen M."/>
            <person name="Alvarado L."/>
            <person name="Berlin A."/>
            <person name="Chapman S.B."/>
            <person name="Chen Z."/>
            <person name="Freedman E."/>
            <person name="Gellesch M."/>
            <person name="Goldberg J."/>
            <person name="Griggs A."/>
            <person name="Gujja S."/>
            <person name="Heilman E.R."/>
            <person name="Heiman D."/>
            <person name="Hepburn T."/>
            <person name="Howarth C."/>
            <person name="Jen D."/>
            <person name="Larson L."/>
            <person name="Lewis B."/>
            <person name="Mehta T."/>
            <person name="Park D."/>
            <person name="Pearson M."/>
            <person name="Roberts A."/>
            <person name="Saif S."/>
            <person name="Shea T."/>
            <person name="Shenoy N."/>
            <person name="Sisk P."/>
            <person name="Stolte C."/>
            <person name="Sykes S."/>
            <person name="Walk T."/>
            <person name="White J."/>
            <person name="Yandava C."/>
            <person name="Haas B."/>
            <person name="Henn M.R."/>
            <person name="Nusbaum C."/>
            <person name="Birren B."/>
        </authorList>
    </citation>
    <scope>NUCLEOTIDE SEQUENCE [LARGE SCALE GENOMIC DNA]</scope>
    <source>
        <strain evidence="3">NA</strain>
    </source>
</reference>
<feature type="compositionally biased region" description="Polar residues" evidence="1">
    <location>
        <begin position="154"/>
        <end position="181"/>
    </location>
</feature>
<sequence>MFEHCKYSSFCFLSSTEKDKQAADMYKCGKPSMISSLQQFPFITAGQPGFVMAYGPQPVVVHPSVAAPAATHVPFSQAHQVHAQPSMFEQFQGAAVEAATLQQPQIPSTLPHQPFVAGDHFYSHYMHAQHQQGVFQQQPPQSQQQQGGSAGSIRHNSVNSVASGPPHQQHQSFQPGGTVQNTSVPPNGQCCKLFGFDYFLCFK</sequence>
<dbReference type="AlphaFoldDB" id="J9EUC4"/>
<organism evidence="2 3">
    <name type="scientific">Wuchereria bancrofti</name>
    <dbReference type="NCBI Taxonomy" id="6293"/>
    <lineage>
        <taxon>Eukaryota</taxon>
        <taxon>Metazoa</taxon>
        <taxon>Ecdysozoa</taxon>
        <taxon>Nematoda</taxon>
        <taxon>Chromadorea</taxon>
        <taxon>Rhabditida</taxon>
        <taxon>Spirurina</taxon>
        <taxon>Spiruromorpha</taxon>
        <taxon>Filarioidea</taxon>
        <taxon>Onchocercidae</taxon>
        <taxon>Wuchereria</taxon>
    </lineage>
</organism>
<accession>J9EUC4</accession>
<evidence type="ECO:0000313" key="3">
    <source>
        <dbReference type="Proteomes" id="UP000004810"/>
    </source>
</evidence>
<name>J9EUC4_WUCBA</name>
<feature type="region of interest" description="Disordered" evidence="1">
    <location>
        <begin position="132"/>
        <end position="181"/>
    </location>
</feature>
<dbReference type="Proteomes" id="UP000004810">
    <property type="component" value="Unassembled WGS sequence"/>
</dbReference>
<proteinExistence type="predicted"/>